<dbReference type="InterPro" id="IPR016135">
    <property type="entry name" value="UBQ-conjugating_enzyme/RWD"/>
</dbReference>
<dbReference type="EMBL" id="AKIJ01000002">
    <property type="protein sequence ID" value="KFG26850.1"/>
    <property type="molecule type" value="Genomic_DNA"/>
</dbReference>
<dbReference type="GO" id="GO:0016740">
    <property type="term" value="F:transferase activity"/>
    <property type="evidence" value="ECO:0007669"/>
    <property type="project" value="UniProtKB-KW"/>
</dbReference>
<dbReference type="EMBL" id="JH604633">
    <property type="protein sequence ID" value="EHY66440.1"/>
    <property type="molecule type" value="Genomic_DNA"/>
</dbReference>
<accession>H8Z909</accession>
<keyword evidence="4" id="KW-0067">ATP-binding</keyword>
<proteinExistence type="inferred from homology"/>
<dbReference type="SMART" id="SM00212">
    <property type="entry name" value="UBCc"/>
    <property type="match status" value="1"/>
</dbReference>
<evidence type="ECO:0000313" key="8">
    <source>
        <dbReference type="Proteomes" id="UP000054524"/>
    </source>
</evidence>
<dbReference type="GO" id="GO:0005524">
    <property type="term" value="F:ATP binding"/>
    <property type="evidence" value="ECO:0007669"/>
    <property type="project" value="UniProtKB-UniRule"/>
</dbReference>
<dbReference type="STRING" id="944018.H8Z909"/>
<accession>A0A086J3Y2</accession>
<name>H8Z909_NEMA1</name>
<dbReference type="Proteomes" id="UP000005622">
    <property type="component" value="Unassembled WGS sequence"/>
</dbReference>
<evidence type="ECO:0000313" key="7">
    <source>
        <dbReference type="EMBL" id="KFG26850.1"/>
    </source>
</evidence>
<sequence length="185" mass="21451">MAVFRTGGLRQQSVRRLAAEYKQLKSDPDAKWFEINDEPEDFIPFTDNNTEYVGKWEITINGFKDTVYEGYSLKADIFFPSDYPLSPPRVMFKTKMYHPNIYNDGRVCISILHTAQTDPHSDELDTEQWTPVLSVRTILLSIMLLLNEPNPDSPANLDAALHFRRNRPDYEEYVKTKILGVHYSS</sequence>
<dbReference type="InterPro" id="IPR000608">
    <property type="entry name" value="UBC"/>
</dbReference>
<keyword evidence="4" id="KW-0547">Nucleotide-binding</keyword>
<dbReference type="PROSITE" id="PS00183">
    <property type="entry name" value="UBC_1"/>
    <property type="match status" value="1"/>
</dbReference>
<feature type="domain" description="UBC core" evidence="5">
    <location>
        <begin position="12"/>
        <end position="183"/>
    </location>
</feature>
<evidence type="ECO:0000256" key="3">
    <source>
        <dbReference type="PROSITE-ProRule" id="PRU10133"/>
    </source>
</evidence>
<dbReference type="OrthoDB" id="19692at2759"/>
<evidence type="ECO:0000256" key="4">
    <source>
        <dbReference type="RuleBase" id="RU362109"/>
    </source>
</evidence>
<dbReference type="InterPro" id="IPR023313">
    <property type="entry name" value="UBQ-conjugating_AS"/>
</dbReference>
<dbReference type="AlphaFoldDB" id="H8Z909"/>
<gene>
    <name evidence="6" type="ORF">NERG_00080</name>
    <name evidence="7" type="ORF">NESG_01006</name>
</gene>
<protein>
    <submittedName>
        <fullName evidence="6">Ubiquitin carrier protein</fullName>
    </submittedName>
</protein>
<keyword evidence="2 4" id="KW-0833">Ubl conjugation pathway</keyword>
<dbReference type="Proteomes" id="UP000054524">
    <property type="component" value="Unassembled WGS sequence"/>
</dbReference>
<dbReference type="Pfam" id="PF00179">
    <property type="entry name" value="UQ_con"/>
    <property type="match status" value="1"/>
</dbReference>
<organism evidence="6">
    <name type="scientific">Nematocida ausubeli (strain ATCC PRA-371 / ERTm2)</name>
    <name type="common">Nematode killer fungus</name>
    <dbReference type="NCBI Taxonomy" id="1913371"/>
    <lineage>
        <taxon>Eukaryota</taxon>
        <taxon>Fungi</taxon>
        <taxon>Fungi incertae sedis</taxon>
        <taxon>Microsporidia</taxon>
        <taxon>Nematocida</taxon>
    </lineage>
</organism>
<evidence type="ECO:0000256" key="1">
    <source>
        <dbReference type="ARBA" id="ARBA00022679"/>
    </source>
</evidence>
<evidence type="ECO:0000313" key="6">
    <source>
        <dbReference type="EMBL" id="EHY66440.1"/>
    </source>
</evidence>
<feature type="active site" description="Glycyl thioester intermediate" evidence="3">
    <location>
        <position position="108"/>
    </location>
</feature>
<reference evidence="6" key="1">
    <citation type="submission" date="2011-03" db="EMBL/GenBank/DDBJ databases">
        <title>The Genome Sequence of Nematocida sp1 strain ERTm2.</title>
        <authorList>
            <consortium name="The Broad Institute Genome Sequencing Platform"/>
            <consortium name="The Broad Institute Genome Sequencing Center for Infectious Disease"/>
            <person name="Cuomo C."/>
            <person name="Troemel E."/>
            <person name="Young S.K."/>
            <person name="Zeng Q."/>
            <person name="Gargeya S."/>
            <person name="Fitzgerald M."/>
            <person name="Haas B."/>
            <person name="Abouelleil A."/>
            <person name="Alvarado L."/>
            <person name="Arachchi H.M."/>
            <person name="Berlin A."/>
            <person name="Brown A."/>
            <person name="Chapman S.B."/>
            <person name="Chen Z."/>
            <person name="Dunbar C."/>
            <person name="Freedman E."/>
            <person name="Gearin G."/>
            <person name="Gellesch M."/>
            <person name="Goldberg J."/>
            <person name="Griggs A."/>
            <person name="Gujja S."/>
            <person name="Heilman E.R."/>
            <person name="Heiman D."/>
            <person name="Howarth C."/>
            <person name="Larson L."/>
            <person name="Lui A."/>
            <person name="MacDonald P.J.P."/>
            <person name="Mehta T."/>
            <person name="Montmayeur A."/>
            <person name="Murphy C."/>
            <person name="Neiman D."/>
            <person name="Pearson M."/>
            <person name="Priest M."/>
            <person name="Roberts A."/>
            <person name="Saif S."/>
            <person name="Shea T."/>
            <person name="Shenoy N."/>
            <person name="Sisk P."/>
            <person name="Stolte C."/>
            <person name="Sykes S."/>
            <person name="White J."/>
            <person name="Yandava C."/>
            <person name="Wortman J."/>
            <person name="Nusbaum C."/>
            <person name="Birren B."/>
        </authorList>
    </citation>
    <scope>NUCLEOTIDE SEQUENCE</scope>
    <source>
        <strain evidence="6">ERTm2</strain>
    </source>
</reference>
<keyword evidence="8" id="KW-1185">Reference proteome</keyword>
<reference evidence="7 8" key="3">
    <citation type="journal article" date="2014" name="Genome Announc.">
        <title>Genome Sequence of the Microsporidian Species Nematocida sp1 Strain ERTm6 (ATCC PRA-372).</title>
        <authorList>
            <person name="Bakowski M.A."/>
            <person name="Priest M."/>
            <person name="Young S."/>
            <person name="Cuomo C.A."/>
            <person name="Troemel E.R."/>
        </authorList>
    </citation>
    <scope>NUCLEOTIDE SEQUENCE [LARGE SCALE GENOMIC DNA]</scope>
    <source>
        <strain evidence="7 8">ERTm6</strain>
    </source>
</reference>
<keyword evidence="1" id="KW-0808">Transferase</keyword>
<comment type="similarity">
    <text evidence="4">Belongs to the ubiquitin-conjugating enzyme family.</text>
</comment>
<reference evidence="7" key="2">
    <citation type="submission" date="2012-10" db="EMBL/GenBank/DDBJ databases">
        <authorList>
            <consortium name="The Broad Institute Genome Sequencing Platform"/>
            <consortium name="The Broad Institute Genome Sequencing Center for Infectious Disease"/>
            <person name="Cuomo C."/>
            <person name="Troemel E."/>
            <person name="Walker B."/>
            <person name="Young S.K."/>
            <person name="Zeng Q."/>
            <person name="Gargeya S."/>
            <person name="Fitzgerald M."/>
            <person name="Haas B."/>
            <person name="Abouelleil A."/>
            <person name="Alvarado L."/>
            <person name="Arachchi H.M."/>
            <person name="Berlin A.M."/>
            <person name="Chapman S.B."/>
            <person name="Goldberg J."/>
            <person name="Griggs A."/>
            <person name="Gujja S."/>
            <person name="Hansen M."/>
            <person name="Howarth C."/>
            <person name="Imamovic A."/>
            <person name="Larimer J."/>
            <person name="McCowan C."/>
            <person name="Murphy C."/>
            <person name="Neiman D."/>
            <person name="Pearson M."/>
            <person name="Priest M."/>
            <person name="Roberts A."/>
            <person name="Saif S."/>
            <person name="Shea T."/>
            <person name="Sisk P."/>
            <person name="Sykes S."/>
            <person name="Wortman J."/>
            <person name="Nusbaum C."/>
            <person name="Birren B."/>
        </authorList>
    </citation>
    <scope>NUCLEOTIDE SEQUENCE</scope>
    <source>
        <strain evidence="7">ERTm6</strain>
    </source>
</reference>
<dbReference type="Gene3D" id="3.10.110.10">
    <property type="entry name" value="Ubiquitin Conjugating Enzyme"/>
    <property type="match status" value="1"/>
</dbReference>
<dbReference type="SUPFAM" id="SSF54495">
    <property type="entry name" value="UBC-like"/>
    <property type="match status" value="1"/>
</dbReference>
<dbReference type="PROSITE" id="PS50127">
    <property type="entry name" value="UBC_2"/>
    <property type="match status" value="1"/>
</dbReference>
<evidence type="ECO:0000256" key="2">
    <source>
        <dbReference type="ARBA" id="ARBA00022786"/>
    </source>
</evidence>
<dbReference type="PANTHER" id="PTHR24067">
    <property type="entry name" value="UBIQUITIN-CONJUGATING ENZYME E2"/>
    <property type="match status" value="1"/>
</dbReference>
<dbReference type="InterPro" id="IPR050113">
    <property type="entry name" value="Ub_conjugating_enzyme"/>
</dbReference>
<evidence type="ECO:0000259" key="5">
    <source>
        <dbReference type="PROSITE" id="PS50127"/>
    </source>
</evidence>
<dbReference type="HOGENOM" id="CLU_030988_10_1_1"/>